<dbReference type="RefSeq" id="WP_097114798.1">
    <property type="nucleotide sequence ID" value="NZ_CP083931.1"/>
</dbReference>
<dbReference type="EMBL" id="OCNF01000018">
    <property type="protein sequence ID" value="SOD69737.1"/>
    <property type="molecule type" value="Genomic_DNA"/>
</dbReference>
<evidence type="ECO:0000313" key="1">
    <source>
        <dbReference type="EMBL" id="SOD69737.1"/>
    </source>
</evidence>
<evidence type="ECO:0000313" key="2">
    <source>
        <dbReference type="Proteomes" id="UP000219669"/>
    </source>
</evidence>
<protein>
    <submittedName>
        <fullName evidence="1">Uncharacterized protein</fullName>
    </submittedName>
</protein>
<reference evidence="1 2" key="1">
    <citation type="submission" date="2017-09" db="EMBL/GenBank/DDBJ databases">
        <authorList>
            <person name="Ehlers B."/>
            <person name="Leendertz F.H."/>
        </authorList>
    </citation>
    <scope>NUCLEOTIDE SEQUENCE [LARGE SCALE GENOMIC DNA]</scope>
    <source>
        <strain evidence="1 2">DSM 16848</strain>
    </source>
</reference>
<keyword evidence="2" id="KW-1185">Reference proteome</keyword>
<organism evidence="1 2">
    <name type="scientific">Alysiella filiformis DSM 16848</name>
    <dbReference type="NCBI Taxonomy" id="1120981"/>
    <lineage>
        <taxon>Bacteria</taxon>
        <taxon>Pseudomonadati</taxon>
        <taxon>Pseudomonadota</taxon>
        <taxon>Betaproteobacteria</taxon>
        <taxon>Neisseriales</taxon>
        <taxon>Neisseriaceae</taxon>
        <taxon>Alysiella</taxon>
    </lineage>
</organism>
<dbReference type="AlphaFoldDB" id="A0A286EFQ9"/>
<accession>A0A286EFQ9</accession>
<proteinExistence type="predicted"/>
<name>A0A286EFQ9_9NEIS</name>
<sequence>MLTIVNKQVSYTKYVRFVYPRKMIIAKKTSHDTTRIAGNSNRRLAELKAWAQSQYGQGHEHMPLAEVEMTRDEIMQMFHPSTK</sequence>
<gene>
    <name evidence="1" type="ORF">SAMN02746062_01813</name>
</gene>
<dbReference type="Proteomes" id="UP000219669">
    <property type="component" value="Unassembled WGS sequence"/>
</dbReference>